<sequence length="102" mass="11845">MIIRVDSVKRFKAKDEQDLIRKVARMVARACGGNIMVGQLYMLDDTIYVRSRLNDLYGKNIISDLSDLIIMAAANKVQDRFEEYNGKDVPNDIFFEFIDKDY</sequence>
<dbReference type="EMBL" id="JBBYAK010000002">
    <property type="protein sequence ID" value="MEL3959354.1"/>
    <property type="molecule type" value="Genomic_DNA"/>
</dbReference>
<evidence type="ECO:0000313" key="1">
    <source>
        <dbReference type="EMBL" id="MEL3959354.1"/>
    </source>
</evidence>
<organism evidence="1 2">
    <name type="scientific">Caldifermentibacillus hisashii</name>
    <dbReference type="NCBI Taxonomy" id="996558"/>
    <lineage>
        <taxon>Bacteria</taxon>
        <taxon>Bacillati</taxon>
        <taxon>Bacillota</taxon>
        <taxon>Bacilli</taxon>
        <taxon>Bacillales</taxon>
        <taxon>Bacillaceae</taxon>
        <taxon>Caldifermentibacillus</taxon>
    </lineage>
</organism>
<dbReference type="RefSeq" id="WP_342020992.1">
    <property type="nucleotide sequence ID" value="NZ_JBBYAK010000002.1"/>
</dbReference>
<proteinExistence type="predicted"/>
<evidence type="ECO:0000313" key="2">
    <source>
        <dbReference type="Proteomes" id="UP001459714"/>
    </source>
</evidence>
<name>A0ABU9K2S8_9BACI</name>
<comment type="caution">
    <text evidence="1">The sequence shown here is derived from an EMBL/GenBank/DDBJ whole genome shotgun (WGS) entry which is preliminary data.</text>
</comment>
<dbReference type="Proteomes" id="UP001459714">
    <property type="component" value="Unassembled WGS sequence"/>
</dbReference>
<gene>
    <name evidence="1" type="ORF">NST17_19565</name>
</gene>
<protein>
    <submittedName>
        <fullName evidence="1">Uncharacterized protein</fullName>
    </submittedName>
</protein>
<keyword evidence="2" id="KW-1185">Reference proteome</keyword>
<reference evidence="1 2" key="1">
    <citation type="submission" date="2024-03" db="EMBL/GenBank/DDBJ databases">
        <title>Bacilli Hybrid Assemblies.</title>
        <authorList>
            <person name="Kovac J."/>
        </authorList>
    </citation>
    <scope>NUCLEOTIDE SEQUENCE [LARGE SCALE GENOMIC DNA]</scope>
    <source>
        <strain evidence="1 2">FSL M8-0022</strain>
    </source>
</reference>
<accession>A0ABU9K2S8</accession>